<dbReference type="EMBL" id="JACHMY010000001">
    <property type="protein sequence ID" value="MBB5841138.1"/>
    <property type="molecule type" value="Genomic_DNA"/>
</dbReference>
<dbReference type="PANTHER" id="PTHR47505">
    <property type="entry name" value="DNA UTILIZATION PROTEIN YHGH"/>
    <property type="match status" value="1"/>
</dbReference>
<evidence type="ECO:0000259" key="2">
    <source>
        <dbReference type="Pfam" id="PF00156"/>
    </source>
</evidence>
<keyword evidence="3" id="KW-0328">Glycosyltransferase</keyword>
<comment type="similarity">
    <text evidence="1">Belongs to the ComF/GntX family.</text>
</comment>
<gene>
    <name evidence="3" type="ORF">HDA39_007872</name>
</gene>
<organism evidence="3 4">
    <name type="scientific">Kribbella italica</name>
    <dbReference type="NCBI Taxonomy" id="1540520"/>
    <lineage>
        <taxon>Bacteria</taxon>
        <taxon>Bacillati</taxon>
        <taxon>Actinomycetota</taxon>
        <taxon>Actinomycetes</taxon>
        <taxon>Propionibacteriales</taxon>
        <taxon>Kribbellaceae</taxon>
        <taxon>Kribbella</taxon>
    </lineage>
</organism>
<accession>A0A7W9JGN1</accession>
<comment type="caution">
    <text evidence="3">The sequence shown here is derived from an EMBL/GenBank/DDBJ whole genome shotgun (WGS) entry which is preliminary data.</text>
</comment>
<dbReference type="InterPro" id="IPR051910">
    <property type="entry name" value="ComF/GntX_DNA_util-trans"/>
</dbReference>
<name>A0A7W9JGN1_9ACTN</name>
<dbReference type="Gene3D" id="3.40.50.2020">
    <property type="match status" value="1"/>
</dbReference>
<reference evidence="3 4" key="1">
    <citation type="submission" date="2020-08" db="EMBL/GenBank/DDBJ databases">
        <title>Sequencing the genomes of 1000 actinobacteria strains.</title>
        <authorList>
            <person name="Klenk H.-P."/>
        </authorList>
    </citation>
    <scope>NUCLEOTIDE SEQUENCE [LARGE SCALE GENOMIC DNA]</scope>
    <source>
        <strain evidence="3 4">DSM 28967</strain>
    </source>
</reference>
<sequence length="229" mass="24095">MGLRDAWVDLVLGGTCAGCERPGVSLCRECRADLAALTPFSASPTPAPAGFPGATACSPYDGMLRRLIIEHKEHARYTLAGPLGKTLAISVAAAIEPGRAAWICPIPSARATVRARGHEPLRRIAIVAVRHLRGHGYDVRLADALGLVRRPRDQAGLSARERFANLDGVFGVRSRWAETLTDQPLLLVDDVLTTGSTLTQAAGALETTGIAVLGSAVLAATRRYGTPGS</sequence>
<dbReference type="AlphaFoldDB" id="A0A7W9JGN1"/>
<keyword evidence="3" id="KW-0808">Transferase</keyword>
<evidence type="ECO:0000313" key="4">
    <source>
        <dbReference type="Proteomes" id="UP000549971"/>
    </source>
</evidence>
<evidence type="ECO:0000313" key="3">
    <source>
        <dbReference type="EMBL" id="MBB5841138.1"/>
    </source>
</evidence>
<dbReference type="RefSeq" id="WP_337926077.1">
    <property type="nucleotide sequence ID" value="NZ_JACHMY010000001.1"/>
</dbReference>
<keyword evidence="4" id="KW-1185">Reference proteome</keyword>
<dbReference type="SUPFAM" id="SSF53271">
    <property type="entry name" value="PRTase-like"/>
    <property type="match status" value="1"/>
</dbReference>
<feature type="domain" description="Phosphoribosyltransferase" evidence="2">
    <location>
        <begin position="176"/>
        <end position="222"/>
    </location>
</feature>
<dbReference type="Pfam" id="PF00156">
    <property type="entry name" value="Pribosyltran"/>
    <property type="match status" value="1"/>
</dbReference>
<protein>
    <submittedName>
        <fullName evidence="3">Putative amidophosphoribosyltransferase</fullName>
    </submittedName>
</protein>
<dbReference type="PANTHER" id="PTHR47505:SF1">
    <property type="entry name" value="DNA UTILIZATION PROTEIN YHGH"/>
    <property type="match status" value="1"/>
</dbReference>
<dbReference type="CDD" id="cd06223">
    <property type="entry name" value="PRTases_typeI"/>
    <property type="match status" value="1"/>
</dbReference>
<dbReference type="InterPro" id="IPR000836">
    <property type="entry name" value="PRTase_dom"/>
</dbReference>
<proteinExistence type="inferred from homology"/>
<dbReference type="GO" id="GO:0016757">
    <property type="term" value="F:glycosyltransferase activity"/>
    <property type="evidence" value="ECO:0007669"/>
    <property type="project" value="UniProtKB-KW"/>
</dbReference>
<evidence type="ECO:0000256" key="1">
    <source>
        <dbReference type="ARBA" id="ARBA00008007"/>
    </source>
</evidence>
<dbReference type="InterPro" id="IPR029057">
    <property type="entry name" value="PRTase-like"/>
</dbReference>
<dbReference type="Proteomes" id="UP000549971">
    <property type="component" value="Unassembled WGS sequence"/>
</dbReference>